<feature type="non-terminal residue" evidence="1">
    <location>
        <position position="1"/>
    </location>
</feature>
<accession>A0A067SHL9</accession>
<protein>
    <submittedName>
        <fullName evidence="1">Uncharacterized protein</fullName>
    </submittedName>
</protein>
<gene>
    <name evidence="1" type="ORF">GALMADRAFT_81092</name>
</gene>
<sequence length="253" mass="28657">NNSCAYDASFTILFNLWCSDINFWTDELCAIGNQFIIDLVNGFVEVNSNFRTIESVRDDVRRKLEIFNPRDLQFGHFAAIDDVFKVILGSEAPVRTSSYICANNHVRRLNSHSNFVVMSGARSHISTSSWASGPNEETAHLCHRCGYEVYIKHEFLVLPSILVFDFSGHHLNIDPTIQITHNGSNYRFRLAGIIYFGQAHFISQIILQDGQVWLHDGITTGRNMTYKGLITPNPADLYTSENKTAVCAIYIKD</sequence>
<dbReference type="OrthoDB" id="2629491at2759"/>
<proteinExistence type="predicted"/>
<keyword evidence="2" id="KW-1185">Reference proteome</keyword>
<evidence type="ECO:0000313" key="1">
    <source>
        <dbReference type="EMBL" id="KDR66273.1"/>
    </source>
</evidence>
<dbReference type="HOGENOM" id="CLU_071345_0_0_1"/>
<evidence type="ECO:0000313" key="2">
    <source>
        <dbReference type="Proteomes" id="UP000027222"/>
    </source>
</evidence>
<reference evidence="2" key="1">
    <citation type="journal article" date="2014" name="Proc. Natl. Acad. Sci. U.S.A.">
        <title>Extensive sampling of basidiomycete genomes demonstrates inadequacy of the white-rot/brown-rot paradigm for wood decay fungi.</title>
        <authorList>
            <person name="Riley R."/>
            <person name="Salamov A.A."/>
            <person name="Brown D.W."/>
            <person name="Nagy L.G."/>
            <person name="Floudas D."/>
            <person name="Held B.W."/>
            <person name="Levasseur A."/>
            <person name="Lombard V."/>
            <person name="Morin E."/>
            <person name="Otillar R."/>
            <person name="Lindquist E.A."/>
            <person name="Sun H."/>
            <person name="LaButti K.M."/>
            <person name="Schmutz J."/>
            <person name="Jabbour D."/>
            <person name="Luo H."/>
            <person name="Baker S.E."/>
            <person name="Pisabarro A.G."/>
            <person name="Walton J.D."/>
            <person name="Blanchette R.A."/>
            <person name="Henrissat B."/>
            <person name="Martin F."/>
            <person name="Cullen D."/>
            <person name="Hibbett D.S."/>
            <person name="Grigoriev I.V."/>
        </authorList>
    </citation>
    <scope>NUCLEOTIDE SEQUENCE [LARGE SCALE GENOMIC DNA]</scope>
    <source>
        <strain evidence="2">CBS 339.88</strain>
    </source>
</reference>
<dbReference type="AlphaFoldDB" id="A0A067SHL9"/>
<organism evidence="1 2">
    <name type="scientific">Galerina marginata (strain CBS 339.88)</name>
    <dbReference type="NCBI Taxonomy" id="685588"/>
    <lineage>
        <taxon>Eukaryota</taxon>
        <taxon>Fungi</taxon>
        <taxon>Dikarya</taxon>
        <taxon>Basidiomycota</taxon>
        <taxon>Agaricomycotina</taxon>
        <taxon>Agaricomycetes</taxon>
        <taxon>Agaricomycetidae</taxon>
        <taxon>Agaricales</taxon>
        <taxon>Agaricineae</taxon>
        <taxon>Strophariaceae</taxon>
        <taxon>Galerina</taxon>
    </lineage>
</organism>
<name>A0A067SHL9_GALM3</name>
<dbReference type="Proteomes" id="UP000027222">
    <property type="component" value="Unassembled WGS sequence"/>
</dbReference>
<dbReference type="EMBL" id="KL142425">
    <property type="protein sequence ID" value="KDR66273.1"/>
    <property type="molecule type" value="Genomic_DNA"/>
</dbReference>